<proteinExistence type="predicted"/>
<sequence length="533" mass="60323">MASLIYAAASPSSSRALIEPGSRSLPAARLSRICATLRPPGSFATARAFPKISPSIDEDPAADRFLHDNSISDFMRFKRGGSSAGELQTAVVGYRKRIWSLQVDLVSTIHIADKQYVDSPIVKYFETLQMGLESYDCVLYEMVASRESLEKRLNSKSKGKLKSSKSKGFNIIGFIQRQMARILSLDFQLDCLDYENEKWQHADLDFETFKFLQFFVRVTDLCMEFVGSWYHAYEAHRVCESMRSSCDVDLHGQDGWDILGLLEAKDIRGIAGWGNWSWFDSFNRSRKKWTLLVTVRMTCGDERGESFFTLAKEMTRTLIQPSFPGDLGSWKSKLLWVSRVFPMPLVGLFIIISVCSPSESYSTEYTELEALSRLDIGGALKIFLAKRLTSEFTNITAAIEENSVIIGERNKVAIEALRRSINCGHQRIAVLYGGGHMPDLGRRLHEEFDMVPSHVQWITAWSIKNKKLNVHSLPFLKELAKLSGWPLNRYQTLALIIFSSVLALDLWFWELFVESAFSLASSVATEVSLLINM</sequence>
<comment type="caution">
    <text evidence="1">The sequence shown here is derived from an EMBL/GenBank/DDBJ whole genome shotgun (WGS) entry which is preliminary data.</text>
</comment>
<protein>
    <submittedName>
        <fullName evidence="1">Uncharacterized protein</fullName>
    </submittedName>
</protein>
<organism evidence="1 2">
    <name type="scientific">Zingiber officinale</name>
    <name type="common">Ginger</name>
    <name type="synonym">Amomum zingiber</name>
    <dbReference type="NCBI Taxonomy" id="94328"/>
    <lineage>
        <taxon>Eukaryota</taxon>
        <taxon>Viridiplantae</taxon>
        <taxon>Streptophyta</taxon>
        <taxon>Embryophyta</taxon>
        <taxon>Tracheophyta</taxon>
        <taxon>Spermatophyta</taxon>
        <taxon>Magnoliopsida</taxon>
        <taxon>Liliopsida</taxon>
        <taxon>Zingiberales</taxon>
        <taxon>Zingiberaceae</taxon>
        <taxon>Zingiber</taxon>
    </lineage>
</organism>
<dbReference type="PANTHER" id="PTHR35757:SF1">
    <property type="entry name" value="THERMOSOME SUBUNIT GAMMA"/>
    <property type="match status" value="1"/>
</dbReference>
<evidence type="ECO:0000313" key="2">
    <source>
        <dbReference type="Proteomes" id="UP000734854"/>
    </source>
</evidence>
<dbReference type="Proteomes" id="UP000734854">
    <property type="component" value="Unassembled WGS sequence"/>
</dbReference>
<dbReference type="PANTHER" id="PTHR35757">
    <property type="entry name" value="THERMOSOME SUBUNIT GAMMA"/>
    <property type="match status" value="1"/>
</dbReference>
<reference evidence="1 2" key="1">
    <citation type="submission" date="2020-08" db="EMBL/GenBank/DDBJ databases">
        <title>Plant Genome Project.</title>
        <authorList>
            <person name="Zhang R.-G."/>
        </authorList>
    </citation>
    <scope>NUCLEOTIDE SEQUENCE [LARGE SCALE GENOMIC DNA]</scope>
    <source>
        <tissue evidence="1">Rhizome</tissue>
    </source>
</reference>
<evidence type="ECO:0000313" key="1">
    <source>
        <dbReference type="EMBL" id="KAG6505077.1"/>
    </source>
</evidence>
<keyword evidence="2" id="KW-1185">Reference proteome</keyword>
<dbReference type="EMBL" id="JACMSC010000010">
    <property type="protein sequence ID" value="KAG6505077.1"/>
    <property type="molecule type" value="Genomic_DNA"/>
</dbReference>
<dbReference type="AlphaFoldDB" id="A0A8J5L436"/>
<accession>A0A8J5L436</accession>
<gene>
    <name evidence="1" type="ORF">ZIOFF_037425</name>
</gene>
<name>A0A8J5L436_ZINOF</name>